<evidence type="ECO:0000256" key="3">
    <source>
        <dbReference type="ARBA" id="ARBA00023125"/>
    </source>
</evidence>
<keyword evidence="2" id="KW-0805">Transcription regulation</keyword>
<dbReference type="GO" id="GO:0003700">
    <property type="term" value="F:DNA-binding transcription factor activity"/>
    <property type="evidence" value="ECO:0007669"/>
    <property type="project" value="InterPro"/>
</dbReference>
<dbReference type="Proteomes" id="UP000839746">
    <property type="component" value="Unassembled WGS sequence"/>
</dbReference>
<sequence>MANLYDLKKFDLNLLVIFECIYQHLSISKAAETLYITPSAVSQSLQRLRMQFNDPLFIRSGKGITPTVTGVNLHQHLENNLNSLEQTINIMNHSSLKKKFVIYSPQLLVNKNVMELVKHIRKDSQIEIEHHDLLTTSEQPEDLLAYRKADIVVSMSPVHNRSIVCTHFNTIECLLVCSEKHPRLGKSATLEALTKEAFTYLTSSDPSVKGHQSFVDTLLPERTIGFRSKSLMTIANTISVTDLIGFLPKILVEFYNPILKLKKIVTPFPIPTYQLYVMYNKASLNNNGFTDLVEHLEKCKTNL</sequence>
<reference evidence="6" key="1">
    <citation type="submission" date="2019-07" db="EMBL/GenBank/DDBJ databases">
        <authorList>
            <person name="Ashton P.M."/>
            <person name="Dallman T."/>
            <person name="Nair S."/>
            <person name="De Pinna E."/>
            <person name="Peters T."/>
            <person name="Grant K."/>
        </authorList>
    </citation>
    <scope>NUCLEOTIDE SEQUENCE [LARGE SCALE GENOMIC DNA]</scope>
    <source>
        <strain evidence="6">107213</strain>
    </source>
</reference>
<accession>A0A5Y2S3L6</accession>
<dbReference type="PROSITE" id="PS50931">
    <property type="entry name" value="HTH_LYSR"/>
    <property type="match status" value="1"/>
</dbReference>
<dbReference type="PANTHER" id="PTHR30118">
    <property type="entry name" value="HTH-TYPE TRANSCRIPTIONAL REGULATOR LEUO-RELATED"/>
    <property type="match status" value="1"/>
</dbReference>
<dbReference type="InterPro" id="IPR050389">
    <property type="entry name" value="LysR-type_TF"/>
</dbReference>
<keyword evidence="3" id="KW-0238">DNA-binding</keyword>
<proteinExistence type="inferred from homology"/>
<dbReference type="InterPro" id="IPR036390">
    <property type="entry name" value="WH_DNA-bd_sf"/>
</dbReference>
<comment type="similarity">
    <text evidence="1">Belongs to the LysR transcriptional regulatory family.</text>
</comment>
<keyword evidence="4" id="KW-0804">Transcription</keyword>
<dbReference type="PANTHER" id="PTHR30118:SF14">
    <property type="entry name" value="LYSR FAMILY TRANSCRIPTIONAL REGULATOR"/>
    <property type="match status" value="1"/>
</dbReference>
<dbReference type="EMBL" id="AAILSQ010000016">
    <property type="protein sequence ID" value="ECF6052762.1"/>
    <property type="molecule type" value="Genomic_DNA"/>
</dbReference>
<dbReference type="AlphaFoldDB" id="A0A5Y2S3L6"/>
<organism evidence="6">
    <name type="scientific">Salmonella enterica subsp. salamae</name>
    <dbReference type="NCBI Taxonomy" id="59202"/>
    <lineage>
        <taxon>Bacteria</taxon>
        <taxon>Pseudomonadati</taxon>
        <taxon>Pseudomonadota</taxon>
        <taxon>Gammaproteobacteria</taxon>
        <taxon>Enterobacterales</taxon>
        <taxon>Enterobacteriaceae</taxon>
        <taxon>Salmonella</taxon>
    </lineage>
</organism>
<dbReference type="Gene3D" id="3.40.190.10">
    <property type="entry name" value="Periplasmic binding protein-like II"/>
    <property type="match status" value="2"/>
</dbReference>
<gene>
    <name evidence="6" type="ORF">FNN84_16365</name>
</gene>
<evidence type="ECO:0000313" key="6">
    <source>
        <dbReference type="EMBL" id="ECF6052762.1"/>
    </source>
</evidence>
<evidence type="ECO:0000259" key="5">
    <source>
        <dbReference type="PROSITE" id="PS50931"/>
    </source>
</evidence>
<dbReference type="Pfam" id="PF00126">
    <property type="entry name" value="HTH_1"/>
    <property type="match status" value="1"/>
</dbReference>
<feature type="domain" description="HTH lysR-type" evidence="5">
    <location>
        <begin position="10"/>
        <end position="67"/>
    </location>
</feature>
<dbReference type="NCBIfam" id="NF047710">
    <property type="entry name" value="TransRegCitRGProt"/>
    <property type="match status" value="1"/>
</dbReference>
<name>A0A5Y2S3L6_SALER</name>
<dbReference type="SUPFAM" id="SSF46785">
    <property type="entry name" value="Winged helix' DNA-binding domain"/>
    <property type="match status" value="1"/>
</dbReference>
<dbReference type="InterPro" id="IPR005119">
    <property type="entry name" value="LysR_subst-bd"/>
</dbReference>
<evidence type="ECO:0000256" key="1">
    <source>
        <dbReference type="ARBA" id="ARBA00009437"/>
    </source>
</evidence>
<dbReference type="InterPro" id="IPR000847">
    <property type="entry name" value="LysR_HTH_N"/>
</dbReference>
<dbReference type="Pfam" id="PF03466">
    <property type="entry name" value="LysR_substrate"/>
    <property type="match status" value="1"/>
</dbReference>
<evidence type="ECO:0000256" key="2">
    <source>
        <dbReference type="ARBA" id="ARBA00023015"/>
    </source>
</evidence>
<dbReference type="InterPro" id="IPR036388">
    <property type="entry name" value="WH-like_DNA-bd_sf"/>
</dbReference>
<protein>
    <submittedName>
        <fullName evidence="6">LysR family transcriptional regulator</fullName>
    </submittedName>
</protein>
<dbReference type="SUPFAM" id="SSF53850">
    <property type="entry name" value="Periplasmic binding protein-like II"/>
    <property type="match status" value="1"/>
</dbReference>
<evidence type="ECO:0000256" key="4">
    <source>
        <dbReference type="ARBA" id="ARBA00023163"/>
    </source>
</evidence>
<dbReference type="GO" id="GO:0003677">
    <property type="term" value="F:DNA binding"/>
    <property type="evidence" value="ECO:0007669"/>
    <property type="project" value="UniProtKB-KW"/>
</dbReference>
<comment type="caution">
    <text evidence="6">The sequence shown here is derived from an EMBL/GenBank/DDBJ whole genome shotgun (WGS) entry which is preliminary data.</text>
</comment>
<dbReference type="Gene3D" id="1.10.10.10">
    <property type="entry name" value="Winged helix-like DNA-binding domain superfamily/Winged helix DNA-binding domain"/>
    <property type="match status" value="1"/>
</dbReference>